<dbReference type="EMBL" id="DS547126">
    <property type="protein sequence ID" value="EDR03140.1"/>
    <property type="molecule type" value="Genomic_DNA"/>
</dbReference>
<dbReference type="PROSITE" id="PS50011">
    <property type="entry name" value="PROTEIN_KINASE_DOM"/>
    <property type="match status" value="1"/>
</dbReference>
<accession>B0DQL8</accession>
<evidence type="ECO:0000259" key="2">
    <source>
        <dbReference type="PROSITE" id="PS50011"/>
    </source>
</evidence>
<dbReference type="PROSITE" id="PS00109">
    <property type="entry name" value="PROTEIN_KINASE_TYR"/>
    <property type="match status" value="1"/>
</dbReference>
<dbReference type="HOGENOM" id="CLU_000288_7_18_1"/>
<dbReference type="InterPro" id="IPR051681">
    <property type="entry name" value="Ser/Thr_Kinases-Pseudokinases"/>
</dbReference>
<dbReference type="Gene3D" id="1.10.510.10">
    <property type="entry name" value="Transferase(Phosphotransferase) domain 1"/>
    <property type="match status" value="1"/>
</dbReference>
<name>B0DQL8_LACBS</name>
<dbReference type="Proteomes" id="UP000001194">
    <property type="component" value="Unassembled WGS sequence"/>
</dbReference>
<dbReference type="GO" id="GO:0005524">
    <property type="term" value="F:ATP binding"/>
    <property type="evidence" value="ECO:0007669"/>
    <property type="project" value="InterPro"/>
</dbReference>
<protein>
    <submittedName>
        <fullName evidence="3">Predicted protein</fullName>
    </submittedName>
</protein>
<reference evidence="3 4" key="1">
    <citation type="journal article" date="2008" name="Nature">
        <title>The genome of Laccaria bicolor provides insights into mycorrhizal symbiosis.</title>
        <authorList>
            <person name="Martin F."/>
            <person name="Aerts A."/>
            <person name="Ahren D."/>
            <person name="Brun A."/>
            <person name="Danchin E.G.J."/>
            <person name="Duchaussoy F."/>
            <person name="Gibon J."/>
            <person name="Kohler A."/>
            <person name="Lindquist E."/>
            <person name="Pereda V."/>
            <person name="Salamov A."/>
            <person name="Shapiro H.J."/>
            <person name="Wuyts J."/>
            <person name="Blaudez D."/>
            <person name="Buee M."/>
            <person name="Brokstein P."/>
            <person name="Canbaeck B."/>
            <person name="Cohen D."/>
            <person name="Courty P.E."/>
            <person name="Coutinho P.M."/>
            <person name="Delaruelle C."/>
            <person name="Detter J.C."/>
            <person name="Deveau A."/>
            <person name="DiFazio S."/>
            <person name="Duplessis S."/>
            <person name="Fraissinet-Tachet L."/>
            <person name="Lucic E."/>
            <person name="Frey-Klett P."/>
            <person name="Fourrey C."/>
            <person name="Feussner I."/>
            <person name="Gay G."/>
            <person name="Grimwood J."/>
            <person name="Hoegger P.J."/>
            <person name="Jain P."/>
            <person name="Kilaru S."/>
            <person name="Labbe J."/>
            <person name="Lin Y.C."/>
            <person name="Legue V."/>
            <person name="Le Tacon F."/>
            <person name="Marmeisse R."/>
            <person name="Melayah D."/>
            <person name="Montanini B."/>
            <person name="Muratet M."/>
            <person name="Nehls U."/>
            <person name="Niculita-Hirzel H."/>
            <person name="Oudot-Le Secq M.P."/>
            <person name="Peter M."/>
            <person name="Quesneville H."/>
            <person name="Rajashekar B."/>
            <person name="Reich M."/>
            <person name="Rouhier N."/>
            <person name="Schmutz J."/>
            <person name="Yin T."/>
            <person name="Chalot M."/>
            <person name="Henrissat B."/>
            <person name="Kuees U."/>
            <person name="Lucas S."/>
            <person name="Van de Peer Y."/>
            <person name="Podila G.K."/>
            <person name="Polle A."/>
            <person name="Pukkila P.J."/>
            <person name="Richardson P.M."/>
            <person name="Rouze P."/>
            <person name="Sanders I.R."/>
            <person name="Stajich J.E."/>
            <person name="Tunlid A."/>
            <person name="Tuskan G."/>
            <person name="Grigoriev I.V."/>
        </authorList>
    </citation>
    <scope>NUCLEOTIDE SEQUENCE [LARGE SCALE GENOMIC DNA]</scope>
    <source>
        <strain evidence="4">S238N-H82 / ATCC MYA-4686</strain>
    </source>
</reference>
<dbReference type="GO" id="GO:0004674">
    <property type="term" value="F:protein serine/threonine kinase activity"/>
    <property type="evidence" value="ECO:0007669"/>
    <property type="project" value="TreeGrafter"/>
</dbReference>
<feature type="region of interest" description="Disordered" evidence="1">
    <location>
        <begin position="1"/>
        <end position="32"/>
    </location>
</feature>
<evidence type="ECO:0000313" key="3">
    <source>
        <dbReference type="EMBL" id="EDR03140.1"/>
    </source>
</evidence>
<dbReference type="OrthoDB" id="346907at2759"/>
<dbReference type="InterPro" id="IPR011009">
    <property type="entry name" value="Kinase-like_dom_sf"/>
</dbReference>
<dbReference type="InParanoid" id="B0DQL8"/>
<dbReference type="InterPro" id="IPR001245">
    <property type="entry name" value="Ser-Thr/Tyr_kinase_cat_dom"/>
</dbReference>
<dbReference type="AlphaFoldDB" id="B0DQL8"/>
<feature type="compositionally biased region" description="Polar residues" evidence="1">
    <location>
        <begin position="1"/>
        <end position="16"/>
    </location>
</feature>
<feature type="domain" description="Protein kinase" evidence="2">
    <location>
        <begin position="87"/>
        <end position="360"/>
    </location>
</feature>
<organism evidence="4">
    <name type="scientific">Laccaria bicolor (strain S238N-H82 / ATCC MYA-4686)</name>
    <name type="common">Bicoloured deceiver</name>
    <name type="synonym">Laccaria laccata var. bicolor</name>
    <dbReference type="NCBI Taxonomy" id="486041"/>
    <lineage>
        <taxon>Eukaryota</taxon>
        <taxon>Fungi</taxon>
        <taxon>Dikarya</taxon>
        <taxon>Basidiomycota</taxon>
        <taxon>Agaricomycotina</taxon>
        <taxon>Agaricomycetes</taxon>
        <taxon>Agaricomycetidae</taxon>
        <taxon>Agaricales</taxon>
        <taxon>Agaricineae</taxon>
        <taxon>Hydnangiaceae</taxon>
        <taxon>Laccaria</taxon>
    </lineage>
</organism>
<dbReference type="GeneID" id="6081825"/>
<dbReference type="Pfam" id="PF07714">
    <property type="entry name" value="PK_Tyr_Ser-Thr"/>
    <property type="match status" value="1"/>
</dbReference>
<dbReference type="PANTHER" id="PTHR44329">
    <property type="entry name" value="SERINE/THREONINE-PROTEIN KINASE TNNI3K-RELATED"/>
    <property type="match status" value="1"/>
</dbReference>
<dbReference type="STRING" id="486041.B0DQL8"/>
<dbReference type="RefSeq" id="XP_001886281.1">
    <property type="nucleotide sequence ID" value="XM_001886246.1"/>
</dbReference>
<keyword evidence="4" id="KW-1185">Reference proteome</keyword>
<gene>
    <name evidence="3" type="ORF">LACBIDRAFT_307628</name>
</gene>
<proteinExistence type="predicted"/>
<sequence>MSTPTSRSIDSLQEHSYPSVGADMDFQSGPDPFPEHYRRELEELDGEPLAQLRLLSESEIHISFSLSAEIFAEAWHRHGILPKKWHLDNIGDVEQHPFAVTASSDVKKASSNGTLLALKFLRPHYRSTGPEERIAELFREVCIWSPLDHRYILPFLGIFAQESRLALVSQHQKNGSLYEFLINNPDVDRIQLLRSVASGLEYLHSLPVPVMHGDIRAMNVVVDDQGEPLLMDFGCSSLVNESGHAISASSDQLRGTPRHMPPEKMLPGSYPITIQSDIWSFAMLCIEVFTNQCPFNHIANDGAVVIEVLVRCTHPPRPQGPFSAQLTDDIWDVLKRCWELDPSCRPPIDTIEASFALHRP</sequence>
<dbReference type="InterPro" id="IPR008266">
    <property type="entry name" value="Tyr_kinase_AS"/>
</dbReference>
<dbReference type="SUPFAM" id="SSF56112">
    <property type="entry name" value="Protein kinase-like (PK-like)"/>
    <property type="match status" value="1"/>
</dbReference>
<dbReference type="PANTHER" id="PTHR44329:SF214">
    <property type="entry name" value="PROTEIN KINASE DOMAIN-CONTAINING PROTEIN"/>
    <property type="match status" value="1"/>
</dbReference>
<evidence type="ECO:0000256" key="1">
    <source>
        <dbReference type="SAM" id="MobiDB-lite"/>
    </source>
</evidence>
<dbReference type="KEGG" id="lbc:LACBIDRAFT_307628"/>
<evidence type="ECO:0000313" key="4">
    <source>
        <dbReference type="Proteomes" id="UP000001194"/>
    </source>
</evidence>
<dbReference type="InterPro" id="IPR000719">
    <property type="entry name" value="Prot_kinase_dom"/>
</dbReference>